<evidence type="ECO:0000256" key="2">
    <source>
        <dbReference type="ARBA" id="ARBA00022741"/>
    </source>
</evidence>
<sequence>MSRQVLVVGSRQPGAYPTIGAALARAEAGATISVHPGRYTEKLVLGNRVTISAEDGGPVEVHVEQGSVLVVHGEGAQLRGLTLSSGDPKLAAVDVYAGEVALDGCTIAGSSWVTVLARLQGSLAMRRCEVSSSAGAGIVMMSSGTGTVEDTTIKDVTTSGIVVGETATLTLRRCTVRDTPANSICANGDSRLVMDQCEIVGARKPALVVEQKAHARITGLTVRDSANVDVFLRGEIDVTVTDSTFSGAALQAVHITDNATPHFVRCTFTGIGHTAVHLTGSAKPEFTDTTVTGTPIAVLTEAKASPTFSGLTVRGTRDNVAVFGGGGTVTLHRLRAEVETGAGVVVRDETVLEGSDLAVDGGVALEFSGQARGTVRDARFDGSAPATVTVGTGSSLTLSSMVARGCGVRVDGGQLQLKDSEITGAPGDGLLVTGGGQVTATQVRVRDAKGNGIALADGARGRVVDCEILGSGAAGISAENTEPVTVTRCVVQDSTGEDIHRGTGAQLSLDSVTTGRRAQGSGGPAAGRAGSASGPATGDGESGPAGKDEPEGELAGPLRELNALIGLRGVKKEVTALINLIRMSQVRMQMGLPMPPMSRHLVFAGPPGTGKTTVARLYGSVLAELGILSKGHMVEAARADLVGQYIGSTAIKTTELVTKALGGVLFIDEAYTLSAGSGGSGPDFGQEAIDALMKMMEDHRDELVVIVAGYSELMEKFLESNPGLASRFTRTIEFPNYSVEELVTITSNLVAKHYYELTDDAVDGLTAYFERVPKNATFGNGRVARKLFEAMINNQASRLATSAVVKDTEMNRLTGEDVAPEFALLDDLPVEQNSSPDSATDPAGAIKATRSWKRVCALVGSTSVREALGSGLLQLCDLRNRRRAYGKNANVILGGVPGSGRSEVARLYAAALSELDLVRVGQVVRVSTAGALAPQWPGQIPSLVRAAIEDAAGGVLLIDHTPGEGADEAVEALVEQLRAAAGDPVVVLIGEIAALAALRQRIPGLDEVFGRQWSMPAFSEAELGDIVVRHLVRRGHEVPPDVQAAIAGLAGRLPRPTVRAAHEFSSLLSRTAASRTLAVADLNVPMAGTAAATRQAEGLAAVS</sequence>
<dbReference type="InterPro" id="IPR012334">
    <property type="entry name" value="Pectin_lyas_fold"/>
</dbReference>
<dbReference type="InterPro" id="IPR003593">
    <property type="entry name" value="AAA+_ATPase"/>
</dbReference>
<evidence type="ECO:0000313" key="7">
    <source>
        <dbReference type="Proteomes" id="UP000053244"/>
    </source>
</evidence>
<dbReference type="PANTHER" id="PTHR43392">
    <property type="entry name" value="AAA-TYPE ATPASE FAMILY PROTEIN / ANKYRIN REPEAT FAMILY PROTEIN"/>
    <property type="match status" value="1"/>
</dbReference>
<dbReference type="InterPro" id="IPR003959">
    <property type="entry name" value="ATPase_AAA_core"/>
</dbReference>
<dbReference type="SUPFAM" id="SSF51126">
    <property type="entry name" value="Pectin lyase-like"/>
    <property type="match status" value="2"/>
</dbReference>
<evidence type="ECO:0000256" key="1">
    <source>
        <dbReference type="ARBA" id="ARBA00010378"/>
    </source>
</evidence>
<dbReference type="Gene3D" id="3.40.50.300">
    <property type="entry name" value="P-loop containing nucleotide triphosphate hydrolases"/>
    <property type="match status" value="2"/>
</dbReference>
<evidence type="ECO:0000256" key="3">
    <source>
        <dbReference type="ARBA" id="ARBA00022840"/>
    </source>
</evidence>
<dbReference type="InterPro" id="IPR011050">
    <property type="entry name" value="Pectin_lyase_fold/virulence"/>
</dbReference>
<feature type="region of interest" description="Disordered" evidence="4">
    <location>
        <begin position="499"/>
        <end position="554"/>
    </location>
</feature>
<dbReference type="Pfam" id="PF13229">
    <property type="entry name" value="Beta_helix"/>
    <property type="match status" value="2"/>
</dbReference>
<keyword evidence="3" id="KW-0067">ATP-binding</keyword>
<dbReference type="GO" id="GO:0016887">
    <property type="term" value="F:ATP hydrolysis activity"/>
    <property type="evidence" value="ECO:0007669"/>
    <property type="project" value="InterPro"/>
</dbReference>
<dbReference type="SUPFAM" id="SSF52540">
    <property type="entry name" value="P-loop containing nucleoside triphosphate hydrolases"/>
    <property type="match status" value="2"/>
</dbReference>
<dbReference type="InterPro" id="IPR041627">
    <property type="entry name" value="AAA_lid_6"/>
</dbReference>
<dbReference type="Gene3D" id="2.160.20.10">
    <property type="entry name" value="Single-stranded right-handed beta-helix, Pectin lyase-like"/>
    <property type="match status" value="2"/>
</dbReference>
<dbReference type="Pfam" id="PF17866">
    <property type="entry name" value="AAA_lid_6"/>
    <property type="match status" value="1"/>
</dbReference>
<dbReference type="OrthoDB" id="9806903at2"/>
<dbReference type="Pfam" id="PF00004">
    <property type="entry name" value="AAA"/>
    <property type="match status" value="1"/>
</dbReference>
<reference evidence="6 7" key="1">
    <citation type="submission" date="2015-10" db="EMBL/GenBank/DDBJ databases">
        <authorList>
            <person name="Gilbert D.G."/>
        </authorList>
    </citation>
    <scope>NUCLEOTIDE SEQUENCE [LARGE SCALE GENOMIC DNA]</scope>
    <source>
        <strain evidence="6 7">NRRL B-16712</strain>
    </source>
</reference>
<dbReference type="Proteomes" id="UP000053244">
    <property type="component" value="Unassembled WGS sequence"/>
</dbReference>
<dbReference type="Gene3D" id="1.10.8.60">
    <property type="match status" value="1"/>
</dbReference>
<gene>
    <name evidence="6" type="ORF">ADL15_47760</name>
</gene>
<dbReference type="AlphaFoldDB" id="A0A124G7F4"/>
<dbReference type="GO" id="GO:0005524">
    <property type="term" value="F:ATP binding"/>
    <property type="evidence" value="ECO:0007669"/>
    <property type="project" value="UniProtKB-KW"/>
</dbReference>
<keyword evidence="7" id="KW-1185">Reference proteome</keyword>
<dbReference type="InterPro" id="IPR000641">
    <property type="entry name" value="CbxX/CfxQ"/>
</dbReference>
<evidence type="ECO:0000256" key="4">
    <source>
        <dbReference type="SAM" id="MobiDB-lite"/>
    </source>
</evidence>
<dbReference type="SMART" id="SM00710">
    <property type="entry name" value="PbH1"/>
    <property type="match status" value="10"/>
</dbReference>
<evidence type="ECO:0000259" key="5">
    <source>
        <dbReference type="SMART" id="SM00382"/>
    </source>
</evidence>
<organism evidence="6 7">
    <name type="scientific">Actinoplanes awajinensis subsp. mycoplanecinus</name>
    <dbReference type="NCBI Taxonomy" id="135947"/>
    <lineage>
        <taxon>Bacteria</taxon>
        <taxon>Bacillati</taxon>
        <taxon>Actinomycetota</taxon>
        <taxon>Actinomycetes</taxon>
        <taxon>Micromonosporales</taxon>
        <taxon>Micromonosporaceae</taxon>
        <taxon>Actinoplanes</taxon>
    </lineage>
</organism>
<proteinExistence type="inferred from homology"/>
<dbReference type="RefSeq" id="WP_067707131.1">
    <property type="nucleotide sequence ID" value="NZ_LLZH01000339.1"/>
</dbReference>
<dbReference type="InterPro" id="IPR039448">
    <property type="entry name" value="Beta_helix"/>
</dbReference>
<dbReference type="CDD" id="cd00009">
    <property type="entry name" value="AAA"/>
    <property type="match status" value="1"/>
</dbReference>
<protein>
    <submittedName>
        <fullName evidence="6">ATPase</fullName>
    </submittedName>
</protein>
<accession>A0A124G7F4</accession>
<dbReference type="InterPro" id="IPR027417">
    <property type="entry name" value="P-loop_NTPase"/>
</dbReference>
<feature type="compositionally biased region" description="Low complexity" evidence="4">
    <location>
        <begin position="526"/>
        <end position="536"/>
    </location>
</feature>
<dbReference type="EMBL" id="LLZH01000339">
    <property type="protein sequence ID" value="KUL22661.1"/>
    <property type="molecule type" value="Genomic_DNA"/>
</dbReference>
<evidence type="ECO:0000313" key="6">
    <source>
        <dbReference type="EMBL" id="KUL22661.1"/>
    </source>
</evidence>
<feature type="domain" description="AAA+ ATPase" evidence="5">
    <location>
        <begin position="597"/>
        <end position="738"/>
    </location>
</feature>
<dbReference type="PANTHER" id="PTHR43392:SF2">
    <property type="entry name" value="AAA-TYPE ATPASE FAMILY PROTEIN _ ANKYRIN REPEAT FAMILY PROTEIN"/>
    <property type="match status" value="1"/>
</dbReference>
<dbReference type="PRINTS" id="PR00819">
    <property type="entry name" value="CBXCFQXSUPER"/>
</dbReference>
<feature type="compositionally biased region" description="Polar residues" evidence="4">
    <location>
        <begin position="505"/>
        <end position="514"/>
    </location>
</feature>
<dbReference type="InterPro" id="IPR050773">
    <property type="entry name" value="CbxX/CfxQ_RuBisCO_ESX"/>
</dbReference>
<comment type="caution">
    <text evidence="6">The sequence shown here is derived from an EMBL/GenBank/DDBJ whole genome shotgun (WGS) entry which is preliminary data.</text>
</comment>
<feature type="domain" description="AAA+ ATPase" evidence="5">
    <location>
        <begin position="887"/>
        <end position="1008"/>
    </location>
</feature>
<dbReference type="InterPro" id="IPR006626">
    <property type="entry name" value="PbH1"/>
</dbReference>
<dbReference type="FunFam" id="3.40.50.300:FF:000216">
    <property type="entry name" value="Type VII secretion ATPase EccA"/>
    <property type="match status" value="1"/>
</dbReference>
<comment type="similarity">
    <text evidence="1">Belongs to the CbxX/CfxQ family.</text>
</comment>
<keyword evidence="2" id="KW-0547">Nucleotide-binding</keyword>
<name>A0A124G7F4_9ACTN</name>
<dbReference type="SMART" id="SM00382">
    <property type="entry name" value="AAA"/>
    <property type="match status" value="2"/>
</dbReference>